<keyword evidence="7 12" id="KW-0863">Zinc-finger</keyword>
<comment type="cofactor">
    <cofactor evidence="12">
        <name>Zn(2+)</name>
        <dbReference type="ChEBI" id="CHEBI:29105"/>
    </cofactor>
    <text evidence="12">Binds 1 zinc ion per monomer.</text>
</comment>
<dbReference type="InterPro" id="IPR013264">
    <property type="entry name" value="DNAG_N"/>
</dbReference>
<gene>
    <name evidence="12 15" type="primary">dnaG</name>
    <name evidence="15" type="ORF">CUZ56_02949</name>
</gene>
<reference evidence="15 16" key="1">
    <citation type="submission" date="2018-01" db="EMBL/GenBank/DDBJ databases">
        <title>Saezia sanguinis gen. nov., sp. nov., in the order Burkholderiales isolated from human blood.</title>
        <authorList>
            <person name="Medina-Pascual M.J."/>
            <person name="Valdezate S."/>
            <person name="Monzon S."/>
            <person name="Cuesta I."/>
            <person name="Carrasco G."/>
            <person name="Villalon P."/>
            <person name="Saez-Nieto J.A."/>
        </authorList>
    </citation>
    <scope>NUCLEOTIDE SEQUENCE [LARGE SCALE GENOMIC DNA]</scope>
    <source>
        <strain evidence="15 16">CNM695-12</strain>
    </source>
</reference>
<keyword evidence="11 12" id="KW-0804">Transcription</keyword>
<dbReference type="InterPro" id="IPR006295">
    <property type="entry name" value="DNA_primase_DnaG"/>
</dbReference>
<evidence type="ECO:0000313" key="15">
    <source>
        <dbReference type="EMBL" id="RUS65492.1"/>
    </source>
</evidence>
<dbReference type="RefSeq" id="WP_126981102.1">
    <property type="nucleotide sequence ID" value="NZ_PQSP01000012.1"/>
</dbReference>
<dbReference type="OrthoDB" id="9803773at2"/>
<dbReference type="SUPFAM" id="SSF56731">
    <property type="entry name" value="DNA primase core"/>
    <property type="match status" value="1"/>
</dbReference>
<dbReference type="NCBIfam" id="TIGR01391">
    <property type="entry name" value="dnaG"/>
    <property type="match status" value="1"/>
</dbReference>
<dbReference type="Pfam" id="PF13155">
    <property type="entry name" value="Toprim_2"/>
    <property type="match status" value="1"/>
</dbReference>
<keyword evidence="3 12" id="KW-0808">Transferase</keyword>
<dbReference type="EC" id="2.7.7.101" evidence="12"/>
<dbReference type="Gene3D" id="3.90.980.10">
    <property type="entry name" value="DNA primase, catalytic core, N-terminal domain"/>
    <property type="match status" value="1"/>
</dbReference>
<keyword evidence="9" id="KW-0460">Magnesium</keyword>
<feature type="domain" description="Toprim" evidence="14">
    <location>
        <begin position="265"/>
        <end position="347"/>
    </location>
</feature>
<evidence type="ECO:0000256" key="7">
    <source>
        <dbReference type="ARBA" id="ARBA00022771"/>
    </source>
</evidence>
<dbReference type="Pfam" id="PF10410">
    <property type="entry name" value="DnaB_bind"/>
    <property type="match status" value="1"/>
</dbReference>
<dbReference type="Proteomes" id="UP000286947">
    <property type="component" value="Unassembled WGS sequence"/>
</dbReference>
<dbReference type="CDD" id="cd03364">
    <property type="entry name" value="TOPRIM_DnaG_primases"/>
    <property type="match status" value="1"/>
</dbReference>
<dbReference type="GO" id="GO:0000428">
    <property type="term" value="C:DNA-directed RNA polymerase complex"/>
    <property type="evidence" value="ECO:0007669"/>
    <property type="project" value="UniProtKB-KW"/>
</dbReference>
<dbReference type="PROSITE" id="PS50880">
    <property type="entry name" value="TOPRIM"/>
    <property type="match status" value="1"/>
</dbReference>
<dbReference type="Gene3D" id="3.90.580.10">
    <property type="entry name" value="Zinc finger, CHC2-type domain"/>
    <property type="match status" value="1"/>
</dbReference>
<evidence type="ECO:0000313" key="16">
    <source>
        <dbReference type="Proteomes" id="UP000286947"/>
    </source>
</evidence>
<feature type="region of interest" description="Disordered" evidence="13">
    <location>
        <begin position="442"/>
        <end position="498"/>
    </location>
</feature>
<evidence type="ECO:0000256" key="13">
    <source>
        <dbReference type="SAM" id="MobiDB-lite"/>
    </source>
</evidence>
<dbReference type="InterPro" id="IPR030846">
    <property type="entry name" value="DnaG_bac"/>
</dbReference>
<dbReference type="InterPro" id="IPR037068">
    <property type="entry name" value="DNA_primase_core_N_sf"/>
</dbReference>
<dbReference type="InterPro" id="IPR019475">
    <property type="entry name" value="DNA_primase_DnaB-bd"/>
</dbReference>
<keyword evidence="10 12" id="KW-0238">DNA-binding</keyword>
<accession>A0A433S9U6</accession>
<comment type="caution">
    <text evidence="15">The sequence shown here is derived from an EMBL/GenBank/DDBJ whole genome shotgun (WGS) entry which is preliminary data.</text>
</comment>
<keyword evidence="6 12" id="KW-0479">Metal-binding</keyword>
<comment type="similarity">
    <text evidence="12">Belongs to the DnaG primase family.</text>
</comment>
<protein>
    <recommendedName>
        <fullName evidence="12">DNA primase</fullName>
        <ecNumber evidence="12">2.7.7.101</ecNumber>
    </recommendedName>
</protein>
<evidence type="ECO:0000256" key="1">
    <source>
        <dbReference type="ARBA" id="ARBA00022478"/>
    </source>
</evidence>
<dbReference type="EMBL" id="PQSP01000012">
    <property type="protein sequence ID" value="RUS65492.1"/>
    <property type="molecule type" value="Genomic_DNA"/>
</dbReference>
<evidence type="ECO:0000256" key="11">
    <source>
        <dbReference type="ARBA" id="ARBA00023163"/>
    </source>
</evidence>
<dbReference type="GO" id="GO:0006269">
    <property type="term" value="P:DNA replication, synthesis of primer"/>
    <property type="evidence" value="ECO:0007669"/>
    <property type="project" value="UniProtKB-UniRule"/>
</dbReference>
<keyword evidence="8 12" id="KW-0862">Zinc</keyword>
<dbReference type="AlphaFoldDB" id="A0A433S9U6"/>
<dbReference type="GO" id="GO:1990077">
    <property type="term" value="C:primosome complex"/>
    <property type="evidence" value="ECO:0007669"/>
    <property type="project" value="UniProtKB-KW"/>
</dbReference>
<dbReference type="SMART" id="SM00400">
    <property type="entry name" value="ZnF_CHCC"/>
    <property type="match status" value="1"/>
</dbReference>
<dbReference type="FunFam" id="3.40.1360.10:FF:000002">
    <property type="entry name" value="DNA primase"/>
    <property type="match status" value="1"/>
</dbReference>
<dbReference type="SUPFAM" id="SSF57783">
    <property type="entry name" value="Zinc beta-ribbon"/>
    <property type="match status" value="1"/>
</dbReference>
<comment type="catalytic activity">
    <reaction evidence="12">
        <text>ssDNA + n NTP = ssDNA/pppN(pN)n-1 hybrid + (n-1) diphosphate.</text>
        <dbReference type="EC" id="2.7.7.101"/>
    </reaction>
</comment>
<evidence type="ECO:0000256" key="5">
    <source>
        <dbReference type="ARBA" id="ARBA00022705"/>
    </source>
</evidence>
<evidence type="ECO:0000256" key="12">
    <source>
        <dbReference type="HAMAP-Rule" id="MF_00974"/>
    </source>
</evidence>
<dbReference type="InterPro" id="IPR006171">
    <property type="entry name" value="TOPRIM_dom"/>
</dbReference>
<evidence type="ECO:0000256" key="3">
    <source>
        <dbReference type="ARBA" id="ARBA00022679"/>
    </source>
</evidence>
<evidence type="ECO:0000256" key="4">
    <source>
        <dbReference type="ARBA" id="ARBA00022695"/>
    </source>
</evidence>
<name>A0A433S9U6_9BURK</name>
<evidence type="ECO:0000256" key="9">
    <source>
        <dbReference type="ARBA" id="ARBA00022842"/>
    </source>
</evidence>
<comment type="subunit">
    <text evidence="12">Monomer. Interacts with DnaB.</text>
</comment>
<keyword evidence="16" id="KW-1185">Reference proteome</keyword>
<dbReference type="GO" id="GO:0003899">
    <property type="term" value="F:DNA-directed RNA polymerase activity"/>
    <property type="evidence" value="ECO:0007669"/>
    <property type="project" value="UniProtKB-UniRule"/>
</dbReference>
<dbReference type="Gene3D" id="1.20.50.20">
    <property type="entry name" value="DnaG, RNA polymerase domain, helical bundle"/>
    <property type="match status" value="1"/>
</dbReference>
<dbReference type="PANTHER" id="PTHR30313">
    <property type="entry name" value="DNA PRIMASE"/>
    <property type="match status" value="1"/>
</dbReference>
<dbReference type="Pfam" id="PF08275">
    <property type="entry name" value="DNAG_N"/>
    <property type="match status" value="1"/>
</dbReference>
<dbReference type="InterPro" id="IPR034151">
    <property type="entry name" value="TOPRIM_DnaG_bac"/>
</dbReference>
<organism evidence="15 16">
    <name type="scientific">Saezia sanguinis</name>
    <dbReference type="NCBI Taxonomy" id="1965230"/>
    <lineage>
        <taxon>Bacteria</taxon>
        <taxon>Pseudomonadati</taxon>
        <taxon>Pseudomonadota</taxon>
        <taxon>Betaproteobacteria</taxon>
        <taxon>Burkholderiales</taxon>
        <taxon>Saeziaceae</taxon>
        <taxon>Saezia</taxon>
    </lineage>
</organism>
<dbReference type="InterPro" id="IPR002694">
    <property type="entry name" value="Znf_CHC2"/>
</dbReference>
<dbReference type="InterPro" id="IPR036977">
    <property type="entry name" value="DNA_primase_Znf_CHC2"/>
</dbReference>
<evidence type="ECO:0000256" key="8">
    <source>
        <dbReference type="ARBA" id="ARBA00022833"/>
    </source>
</evidence>
<comment type="domain">
    <text evidence="12">Contains an N-terminal zinc-binding domain, a central core domain that contains the primase activity, and a C-terminal DnaB-binding domain.</text>
</comment>
<evidence type="ECO:0000256" key="2">
    <source>
        <dbReference type="ARBA" id="ARBA00022515"/>
    </source>
</evidence>
<keyword evidence="1 12" id="KW-0240">DNA-directed RNA polymerase</keyword>
<evidence type="ECO:0000256" key="6">
    <source>
        <dbReference type="ARBA" id="ARBA00022723"/>
    </source>
</evidence>
<dbReference type="HAMAP" id="MF_00974">
    <property type="entry name" value="DNA_primase_DnaG"/>
    <property type="match status" value="1"/>
</dbReference>
<dbReference type="GO" id="GO:0005737">
    <property type="term" value="C:cytoplasm"/>
    <property type="evidence" value="ECO:0007669"/>
    <property type="project" value="TreeGrafter"/>
</dbReference>
<dbReference type="Gene3D" id="3.40.1360.10">
    <property type="match status" value="1"/>
</dbReference>
<keyword evidence="4 12" id="KW-0548">Nucleotidyltransferase</keyword>
<evidence type="ECO:0000256" key="10">
    <source>
        <dbReference type="ARBA" id="ARBA00023125"/>
    </source>
</evidence>
<evidence type="ECO:0000259" key="14">
    <source>
        <dbReference type="PROSITE" id="PS50880"/>
    </source>
</evidence>
<sequence length="626" mass="69739">MAIPHGFIQDILARADIVDVVGRYVTLKKTGANFKGCCPFHNEKTPSFIVSPVRQTYHCFGCGVHGDALRFLMEHNGLGFVEAVKDLAQQLGLKVPEEDVSPREKALAEQRKAKQTQLTDLLARAAHYWQAALKKDRRASDYVQRRGLSQEVVNRFGLGYAPMGWQGLSEVFSNYDDPALVEGGLVIVHEAGGVSGQEEGRRYDRFRDRIMFPIRNVKGEVIGFGGRVLDKGEPKYLNSPETPVFLKGHELYGLFEARSDIRQYGYLLVTEGYMDVVALAQHGFSNAVATLGTACTPDHLQKIFKFTDSVVFSFDGDAAGRKAARRALEAALLHAKDTRSIKFLFLPQEHDPDSFIREHGHDAFAQYVAQAMPLSGFLLETMQEGCDLTTPEGRARMLAQALPLWSQLPADGALKLQLLAQIAQVAQMSVENLQGLWARQAEEAPRPGPANGMPDDARWGDSAPYAGNTPAFRSATGHAPAKTRQPWRPYKANDSRREPAMPRLARAPLTPVEHGIRILLVHSQWWEHVSTADQESLCSQPGWHGAFFSWLERIVMDRGPVSWAVLSEAARTEPWYDMMMSLMDGVVAGIEMQPEELQLCLAKMRSASQREESARILQQFKTGRRS</sequence>
<dbReference type="GO" id="GO:0008270">
    <property type="term" value="F:zinc ion binding"/>
    <property type="evidence" value="ECO:0007669"/>
    <property type="project" value="UniProtKB-UniRule"/>
</dbReference>
<feature type="zinc finger region" description="CHC2-type" evidence="12">
    <location>
        <begin position="38"/>
        <end position="62"/>
    </location>
</feature>
<comment type="function">
    <text evidence="12">RNA polymerase that catalyzes the synthesis of short RNA molecules used as primers for DNA polymerase during DNA replication.</text>
</comment>
<dbReference type="Pfam" id="PF01807">
    <property type="entry name" value="Zn_ribbon_DnaG"/>
    <property type="match status" value="1"/>
</dbReference>
<dbReference type="GO" id="GO:0003677">
    <property type="term" value="F:DNA binding"/>
    <property type="evidence" value="ECO:0007669"/>
    <property type="project" value="UniProtKB-KW"/>
</dbReference>
<proteinExistence type="inferred from homology"/>
<keyword evidence="2 12" id="KW-0639">Primosome</keyword>
<dbReference type="PANTHER" id="PTHR30313:SF2">
    <property type="entry name" value="DNA PRIMASE"/>
    <property type="match status" value="1"/>
</dbReference>
<dbReference type="SMART" id="SM00493">
    <property type="entry name" value="TOPRIM"/>
    <property type="match status" value="1"/>
</dbReference>
<keyword evidence="5 12" id="KW-0235">DNA replication</keyword>
<dbReference type="InterPro" id="IPR050219">
    <property type="entry name" value="DnaG_primase"/>
</dbReference>
<dbReference type="FunFam" id="3.90.580.10:FF:000001">
    <property type="entry name" value="DNA primase"/>
    <property type="match status" value="1"/>
</dbReference>